<feature type="chain" id="PRO_5020410046" description="mannan endo-1,4-beta-mannosidase" evidence="10">
    <location>
        <begin position="21"/>
        <end position="421"/>
    </location>
</feature>
<dbReference type="InterPro" id="IPR045053">
    <property type="entry name" value="MAN-like"/>
</dbReference>
<protein>
    <recommendedName>
        <fullName evidence="4">mannan endo-1,4-beta-mannosidase</fullName>
        <ecNumber evidence="4">3.2.1.78</ecNumber>
    </recommendedName>
</protein>
<gene>
    <name evidence="12" type="ORF">AA0114_g1528</name>
</gene>
<dbReference type="GO" id="GO:0016985">
    <property type="term" value="F:mannan endo-1,4-beta-mannosidase activity"/>
    <property type="evidence" value="ECO:0007669"/>
    <property type="project" value="UniProtKB-EC"/>
</dbReference>
<evidence type="ECO:0000313" key="13">
    <source>
        <dbReference type="Proteomes" id="UP000292402"/>
    </source>
</evidence>
<evidence type="ECO:0000256" key="1">
    <source>
        <dbReference type="ARBA" id="ARBA00001678"/>
    </source>
</evidence>
<organism evidence="12 13">
    <name type="scientific">Alternaria tenuissima</name>
    <dbReference type="NCBI Taxonomy" id="119927"/>
    <lineage>
        <taxon>Eukaryota</taxon>
        <taxon>Fungi</taxon>
        <taxon>Dikarya</taxon>
        <taxon>Ascomycota</taxon>
        <taxon>Pezizomycotina</taxon>
        <taxon>Dothideomycetes</taxon>
        <taxon>Pleosporomycetidae</taxon>
        <taxon>Pleosporales</taxon>
        <taxon>Pleosporineae</taxon>
        <taxon>Pleosporaceae</taxon>
        <taxon>Alternaria</taxon>
        <taxon>Alternaria sect. Alternaria</taxon>
        <taxon>Alternaria alternata complex</taxon>
    </lineage>
</organism>
<dbReference type="EC" id="3.2.1.78" evidence="4"/>
<dbReference type="Proteomes" id="UP000292402">
    <property type="component" value="Unassembled WGS sequence"/>
</dbReference>
<proteinExistence type="inferred from homology"/>
<keyword evidence="6 10" id="KW-0732">Signal</keyword>
<dbReference type="AlphaFoldDB" id="A0A4Q4MVQ9"/>
<dbReference type="GO" id="GO:0005576">
    <property type="term" value="C:extracellular region"/>
    <property type="evidence" value="ECO:0007669"/>
    <property type="project" value="UniProtKB-SubCell"/>
</dbReference>
<dbReference type="InterPro" id="IPR017853">
    <property type="entry name" value="GH"/>
</dbReference>
<evidence type="ECO:0000256" key="7">
    <source>
        <dbReference type="ARBA" id="ARBA00022801"/>
    </source>
</evidence>
<evidence type="ECO:0000313" key="12">
    <source>
        <dbReference type="EMBL" id="RYN60016.1"/>
    </source>
</evidence>
<evidence type="ECO:0000256" key="8">
    <source>
        <dbReference type="ARBA" id="ARBA00023295"/>
    </source>
</evidence>
<evidence type="ECO:0000256" key="10">
    <source>
        <dbReference type="SAM" id="SignalP"/>
    </source>
</evidence>
<dbReference type="Gene3D" id="3.20.20.80">
    <property type="entry name" value="Glycosidases"/>
    <property type="match status" value="2"/>
</dbReference>
<evidence type="ECO:0000256" key="4">
    <source>
        <dbReference type="ARBA" id="ARBA00012706"/>
    </source>
</evidence>
<dbReference type="EMBL" id="PDXA01000003">
    <property type="protein sequence ID" value="RYN60016.1"/>
    <property type="molecule type" value="Genomic_DNA"/>
</dbReference>
<evidence type="ECO:0000256" key="2">
    <source>
        <dbReference type="ARBA" id="ARBA00004613"/>
    </source>
</evidence>
<keyword evidence="7 9" id="KW-0378">Hydrolase</keyword>
<keyword evidence="8 9" id="KW-0326">Glycosidase</keyword>
<name>A0A4Q4MVQ9_9PLEO</name>
<reference evidence="13" key="1">
    <citation type="journal article" date="2019" name="bioRxiv">
        <title>Genomics, evolutionary history and diagnostics of the Alternaria alternata species group including apple and Asian pear pathotypes.</title>
        <authorList>
            <person name="Armitage A.D."/>
            <person name="Cockerton H.M."/>
            <person name="Sreenivasaprasad S."/>
            <person name="Woodhall J.W."/>
            <person name="Lane C.R."/>
            <person name="Harrison R.J."/>
            <person name="Clarkson J.P."/>
        </authorList>
    </citation>
    <scope>NUCLEOTIDE SEQUENCE [LARGE SCALE GENOMIC DNA]</scope>
    <source>
        <strain evidence="13">FERA 1082</strain>
    </source>
</reference>
<evidence type="ECO:0000256" key="6">
    <source>
        <dbReference type="ARBA" id="ARBA00022729"/>
    </source>
</evidence>
<dbReference type="GO" id="GO:0046355">
    <property type="term" value="P:mannan catabolic process"/>
    <property type="evidence" value="ECO:0007669"/>
    <property type="project" value="UniProtKB-ARBA"/>
</dbReference>
<evidence type="ECO:0000256" key="9">
    <source>
        <dbReference type="RuleBase" id="RU361153"/>
    </source>
</evidence>
<feature type="domain" description="Glycoside hydrolase family 5" evidence="11">
    <location>
        <begin position="139"/>
        <end position="369"/>
    </location>
</feature>
<dbReference type="Pfam" id="PF00150">
    <property type="entry name" value="Cellulase"/>
    <property type="match status" value="1"/>
</dbReference>
<sequence>MRGRTVFAVLVGLVVTAVEGFVPTRRQTSTSFAGSNEYFLHALSASEQKTYIETLAGWGAKVIRLWGEQSPDDLSHNDTTSMYNQNLLQSLDEYLHRQTGGNSESDANDRCIVTNIDEGCLKGSTITNSMPPLETSVGVFDTTVLAALDATLKLLHDNGMKAIISPHNANSLTGDVACDAYCQKYTDASTFYSSTEAKADYDKRLEKILNYQSPNFGEAWKSLNQVIMAFDLQNEPLIKQLDKLNNNDPDDWLCGRAGVMRNALGSSNIKIATGGIGGSHYCCDHEFNTLEKAMQCDAIDIISMHGYMSKASDWAYYITGDKEVLSGARAAGKNIMMEEWGVSTDFQDSFDTQAQIFNDAGVPWLYWQFVPGLDGSEPGAPTGCGYDGFEIGLDSPKGDAAGAIAAANAATAAQSWANYLR</sequence>
<comment type="catalytic activity">
    <reaction evidence="1">
        <text>Random hydrolysis of (1-&gt;4)-beta-D-mannosidic linkages in mannans, galactomannans and glucomannans.</text>
        <dbReference type="EC" id="3.2.1.78"/>
    </reaction>
</comment>
<keyword evidence="5" id="KW-0964">Secreted</keyword>
<dbReference type="PANTHER" id="PTHR31451:SF39">
    <property type="entry name" value="MANNAN ENDO-1,4-BETA-MANNOSIDASE 1"/>
    <property type="match status" value="1"/>
</dbReference>
<comment type="subcellular location">
    <subcellularLocation>
        <location evidence="2">Secreted</location>
    </subcellularLocation>
</comment>
<dbReference type="PANTHER" id="PTHR31451">
    <property type="match status" value="1"/>
</dbReference>
<evidence type="ECO:0000259" key="11">
    <source>
        <dbReference type="Pfam" id="PF00150"/>
    </source>
</evidence>
<dbReference type="InterPro" id="IPR001547">
    <property type="entry name" value="Glyco_hydro_5"/>
</dbReference>
<comment type="caution">
    <text evidence="12">The sequence shown here is derived from an EMBL/GenBank/DDBJ whole genome shotgun (WGS) entry which is preliminary data.</text>
</comment>
<evidence type="ECO:0000256" key="3">
    <source>
        <dbReference type="ARBA" id="ARBA00005641"/>
    </source>
</evidence>
<feature type="signal peptide" evidence="10">
    <location>
        <begin position="1"/>
        <end position="20"/>
    </location>
</feature>
<evidence type="ECO:0000256" key="5">
    <source>
        <dbReference type="ARBA" id="ARBA00022525"/>
    </source>
</evidence>
<comment type="similarity">
    <text evidence="3 9">Belongs to the glycosyl hydrolase 5 (cellulase A) family.</text>
</comment>
<accession>A0A4Q4MVQ9</accession>
<dbReference type="SUPFAM" id="SSF51445">
    <property type="entry name" value="(Trans)glycosidases"/>
    <property type="match status" value="1"/>
</dbReference>